<sequence length="62" mass="7058">MKYSPPSSSAPLFALIWHFHHHSHLSNRVDTRHLQLAAISMHITCIHGGTCHHCNAYQLCNQ</sequence>
<evidence type="ECO:0000313" key="2">
    <source>
        <dbReference type="Proteomes" id="UP000709295"/>
    </source>
</evidence>
<protein>
    <submittedName>
        <fullName evidence="1">Uncharacterized protein</fullName>
    </submittedName>
</protein>
<comment type="caution">
    <text evidence="1">The sequence shown here is derived from an EMBL/GenBank/DDBJ whole genome shotgun (WGS) entry which is preliminary data.</text>
</comment>
<dbReference type="EMBL" id="JAENGY010000116">
    <property type="protein sequence ID" value="KAG6973241.1"/>
    <property type="molecule type" value="Genomic_DNA"/>
</dbReference>
<name>A0A8J5IU38_9STRA</name>
<reference evidence="1" key="1">
    <citation type="submission" date="2021-01" db="EMBL/GenBank/DDBJ databases">
        <title>Phytophthora aleatoria, a newly-described species from Pinus radiata is distinct from Phytophthora cactorum isolates based on comparative genomics.</title>
        <authorList>
            <person name="Mcdougal R."/>
            <person name="Panda P."/>
            <person name="Williams N."/>
            <person name="Studholme D.J."/>
        </authorList>
    </citation>
    <scope>NUCLEOTIDE SEQUENCE</scope>
    <source>
        <strain evidence="1">NZFS 4037</strain>
    </source>
</reference>
<keyword evidence="2" id="KW-1185">Reference proteome</keyword>
<proteinExistence type="predicted"/>
<dbReference type="AlphaFoldDB" id="A0A8J5IU38"/>
<accession>A0A8J5IU38</accession>
<evidence type="ECO:0000313" key="1">
    <source>
        <dbReference type="EMBL" id="KAG6973241.1"/>
    </source>
</evidence>
<gene>
    <name evidence="1" type="ORF">JG688_00003627</name>
</gene>
<organism evidence="1 2">
    <name type="scientific">Phytophthora aleatoria</name>
    <dbReference type="NCBI Taxonomy" id="2496075"/>
    <lineage>
        <taxon>Eukaryota</taxon>
        <taxon>Sar</taxon>
        <taxon>Stramenopiles</taxon>
        <taxon>Oomycota</taxon>
        <taxon>Peronosporomycetes</taxon>
        <taxon>Peronosporales</taxon>
        <taxon>Peronosporaceae</taxon>
        <taxon>Phytophthora</taxon>
    </lineage>
</organism>
<dbReference type="Proteomes" id="UP000709295">
    <property type="component" value="Unassembled WGS sequence"/>
</dbReference>